<dbReference type="EMBL" id="BLLB01000002">
    <property type="protein sequence ID" value="GFH04944.1"/>
    <property type="molecule type" value="Genomic_DNA"/>
</dbReference>
<keyword evidence="3" id="KW-1185">Reference proteome</keyword>
<name>A0A7I9ZVH7_9MYCO</name>
<reference evidence="2 3" key="1">
    <citation type="journal article" date="2019" name="Emerg. Microbes Infect.">
        <title>Comprehensive subspecies identification of 175 nontuberculous mycobacteria species based on 7547 genomic profiles.</title>
        <authorList>
            <person name="Matsumoto Y."/>
            <person name="Kinjo T."/>
            <person name="Motooka D."/>
            <person name="Nabeya D."/>
            <person name="Jung N."/>
            <person name="Uechi K."/>
            <person name="Horii T."/>
            <person name="Iida T."/>
            <person name="Fujita J."/>
            <person name="Nakamura S."/>
        </authorList>
    </citation>
    <scope>NUCLEOTIDE SEQUENCE [LARGE SCALE GENOMIC DNA]</scope>
    <source>
        <strain evidence="2 3">JCM 30996</strain>
    </source>
</reference>
<sequence length="219" mass="22069">MGDSLDPSPLSRLTQLLRPDWSRTIAARRALAGALVVLAAVAAWRDDPRADVAEVVVTTRDLSPGSELTADDVRVESRAAASIPDGSRTELDAVVGTTLAGPARRGEVVTDVRVLGPRLAESAAGPDARIVPLPLADAALVDLVRPGDVVDIVAAPTSAAPATEARVIATDAVVVLVSAEQNGPTAGGGGRVVLVALPAAAAKAVAGAALVETVTLTLH</sequence>
<accession>A0A7I9ZVH7</accession>
<dbReference type="Pfam" id="PF08666">
    <property type="entry name" value="SAF"/>
    <property type="match status" value="1"/>
</dbReference>
<comment type="caution">
    <text evidence="2">The sequence shown here is derived from an EMBL/GenBank/DDBJ whole genome shotgun (WGS) entry which is preliminary data.</text>
</comment>
<evidence type="ECO:0000313" key="3">
    <source>
        <dbReference type="Proteomes" id="UP000465304"/>
    </source>
</evidence>
<evidence type="ECO:0000259" key="1">
    <source>
        <dbReference type="SMART" id="SM00858"/>
    </source>
</evidence>
<proteinExistence type="predicted"/>
<dbReference type="AlphaFoldDB" id="A0A7I9ZVH7"/>
<feature type="domain" description="SAF" evidence="1">
    <location>
        <begin position="53"/>
        <end position="115"/>
    </location>
</feature>
<dbReference type="Proteomes" id="UP000465304">
    <property type="component" value="Unassembled WGS sequence"/>
</dbReference>
<protein>
    <recommendedName>
        <fullName evidence="1">SAF domain-containing protein</fullName>
    </recommendedName>
</protein>
<organism evidence="2 3">
    <name type="scientific">Mycolicibacterium hippocampi</name>
    <dbReference type="NCBI Taxonomy" id="659824"/>
    <lineage>
        <taxon>Bacteria</taxon>
        <taxon>Bacillati</taxon>
        <taxon>Actinomycetota</taxon>
        <taxon>Actinomycetes</taxon>
        <taxon>Mycobacteriales</taxon>
        <taxon>Mycobacteriaceae</taxon>
        <taxon>Mycolicibacterium</taxon>
    </lineage>
</organism>
<dbReference type="Gene3D" id="3.90.1210.10">
    <property type="entry name" value="Antifreeze-like/N-acetylneuraminic acid synthase C-terminal domain"/>
    <property type="match status" value="1"/>
</dbReference>
<dbReference type="InterPro" id="IPR013974">
    <property type="entry name" value="SAF"/>
</dbReference>
<dbReference type="SMART" id="SM00858">
    <property type="entry name" value="SAF"/>
    <property type="match status" value="1"/>
</dbReference>
<dbReference type="RefSeq" id="WP_163894317.1">
    <property type="nucleotide sequence ID" value="NZ_BLLB01000002.1"/>
</dbReference>
<dbReference type="CDD" id="cd11614">
    <property type="entry name" value="SAF_CpaB_FlgA_like"/>
    <property type="match status" value="1"/>
</dbReference>
<evidence type="ECO:0000313" key="2">
    <source>
        <dbReference type="EMBL" id="GFH04944.1"/>
    </source>
</evidence>
<gene>
    <name evidence="2" type="ORF">MHIP_54270</name>
</gene>